<evidence type="ECO:0000259" key="1">
    <source>
        <dbReference type="Pfam" id="PF00107"/>
    </source>
</evidence>
<dbReference type="Pfam" id="PF00107">
    <property type="entry name" value="ADH_zinc_N"/>
    <property type="match status" value="1"/>
</dbReference>
<dbReference type="PANTHER" id="PTHR43677">
    <property type="entry name" value="SHORT-CHAIN DEHYDROGENASE/REDUCTASE"/>
    <property type="match status" value="1"/>
</dbReference>
<organism evidence="3 4">
    <name type="scientific">Zasmidium cellare</name>
    <name type="common">Wine cellar mold</name>
    <name type="synonym">Racodium cellare</name>
    <dbReference type="NCBI Taxonomy" id="395010"/>
    <lineage>
        <taxon>Eukaryota</taxon>
        <taxon>Fungi</taxon>
        <taxon>Dikarya</taxon>
        <taxon>Ascomycota</taxon>
        <taxon>Pezizomycotina</taxon>
        <taxon>Dothideomycetes</taxon>
        <taxon>Dothideomycetidae</taxon>
        <taxon>Mycosphaerellales</taxon>
        <taxon>Mycosphaerellaceae</taxon>
        <taxon>Zasmidium</taxon>
    </lineage>
</organism>
<dbReference type="Proteomes" id="UP001305779">
    <property type="component" value="Unassembled WGS sequence"/>
</dbReference>
<name>A0ABR0DZ96_ZASCE</name>
<gene>
    <name evidence="3" type="ORF">PRZ48_014559</name>
</gene>
<dbReference type="SUPFAM" id="SSF50129">
    <property type="entry name" value="GroES-like"/>
    <property type="match status" value="1"/>
</dbReference>
<dbReference type="EMBL" id="JAXOVC010000014">
    <property type="protein sequence ID" value="KAK4494261.1"/>
    <property type="molecule type" value="Genomic_DNA"/>
</dbReference>
<dbReference type="SUPFAM" id="SSF51735">
    <property type="entry name" value="NAD(P)-binding Rossmann-fold domains"/>
    <property type="match status" value="1"/>
</dbReference>
<reference evidence="3 4" key="1">
    <citation type="journal article" date="2023" name="G3 (Bethesda)">
        <title>A chromosome-level genome assembly of Zasmidium syzygii isolated from banana leaves.</title>
        <authorList>
            <person name="van Westerhoven A.C."/>
            <person name="Mehrabi R."/>
            <person name="Talebi R."/>
            <person name="Steentjes M.B.F."/>
            <person name="Corcolon B."/>
            <person name="Chong P.A."/>
            <person name="Kema G.H.J."/>
            <person name="Seidl M.F."/>
        </authorList>
    </citation>
    <scope>NUCLEOTIDE SEQUENCE [LARGE SCALE GENOMIC DNA]</scope>
    <source>
        <strain evidence="3 4">P124</strain>
    </source>
</reference>
<evidence type="ECO:0000313" key="3">
    <source>
        <dbReference type="EMBL" id="KAK4494261.1"/>
    </source>
</evidence>
<protein>
    <recommendedName>
        <fullName evidence="5">Alcohol dehydrogenase</fullName>
    </recommendedName>
</protein>
<dbReference type="PANTHER" id="PTHR43677:SF4">
    <property type="entry name" value="QUINONE OXIDOREDUCTASE-LIKE PROTEIN 2"/>
    <property type="match status" value="1"/>
</dbReference>
<dbReference type="Pfam" id="PF08240">
    <property type="entry name" value="ADH_N"/>
    <property type="match status" value="1"/>
</dbReference>
<feature type="domain" description="Alcohol dehydrogenase-like N-terminal" evidence="2">
    <location>
        <begin position="32"/>
        <end position="145"/>
    </location>
</feature>
<dbReference type="InterPro" id="IPR051397">
    <property type="entry name" value="Zn-ADH-like_protein"/>
</dbReference>
<proteinExistence type="predicted"/>
<dbReference type="InterPro" id="IPR036291">
    <property type="entry name" value="NAD(P)-bd_dom_sf"/>
</dbReference>
<feature type="domain" description="Alcohol dehydrogenase-like C-terminal" evidence="1">
    <location>
        <begin position="199"/>
        <end position="327"/>
    </location>
</feature>
<dbReference type="Gene3D" id="3.90.180.10">
    <property type="entry name" value="Medium-chain alcohol dehydrogenases, catalytic domain"/>
    <property type="match status" value="1"/>
</dbReference>
<accession>A0ABR0DZ96</accession>
<dbReference type="Gene3D" id="3.40.50.720">
    <property type="entry name" value="NAD(P)-binding Rossmann-like Domain"/>
    <property type="match status" value="1"/>
</dbReference>
<dbReference type="InterPro" id="IPR011032">
    <property type="entry name" value="GroES-like_sf"/>
</dbReference>
<sequence length="378" mass="41127">MANLPKTQKALVQEEYGKPLAVKTVLVPEPSSGAVIVKVIYAPIISYMKKVYNGERKYRYVNPLIPGTSAFGKVVAIGPDALLLKEGDLVYVDCYIRGRDDHDAGFLLGLSQGGGQASQKLMEHWINGTFAEYVKAPLENVYKVDEQKLCGSPSEGGLGFKLEQLSWWMAALVPYGGLRSINLQAGEAVIVTPATGNFGSAAVLVALSMGAGKVIAMGRNAEALSALKKRDKRIETVQMTGDLQTEMEALQAHGKADVHFDISPAVSEGATYLRAAIQSLRHSGRVSLMGGFADTLPIPHRYIMRNDLTLRGKWMYTREDNLAFTKLLSSGALNIKDVVKVHGIFGLEDWEKGFDLAWDNGRLGDLVLFAPRGESNKV</sequence>
<keyword evidence="4" id="KW-1185">Reference proteome</keyword>
<evidence type="ECO:0000313" key="4">
    <source>
        <dbReference type="Proteomes" id="UP001305779"/>
    </source>
</evidence>
<dbReference type="InterPro" id="IPR013149">
    <property type="entry name" value="ADH-like_C"/>
</dbReference>
<evidence type="ECO:0008006" key="5">
    <source>
        <dbReference type="Google" id="ProtNLM"/>
    </source>
</evidence>
<dbReference type="CDD" id="cd05188">
    <property type="entry name" value="MDR"/>
    <property type="match status" value="1"/>
</dbReference>
<comment type="caution">
    <text evidence="3">The sequence shown here is derived from an EMBL/GenBank/DDBJ whole genome shotgun (WGS) entry which is preliminary data.</text>
</comment>
<evidence type="ECO:0000259" key="2">
    <source>
        <dbReference type="Pfam" id="PF08240"/>
    </source>
</evidence>
<dbReference type="InterPro" id="IPR013154">
    <property type="entry name" value="ADH-like_N"/>
</dbReference>